<dbReference type="EMBL" id="UYRU01056157">
    <property type="protein sequence ID" value="VDN13334.1"/>
    <property type="molecule type" value="Genomic_DNA"/>
</dbReference>
<accession>A0A3P7L9M5</accession>
<gene>
    <name evidence="1" type="ORF">DILT_LOCUS9165</name>
</gene>
<keyword evidence="2" id="KW-1185">Reference proteome</keyword>
<evidence type="ECO:0000313" key="2">
    <source>
        <dbReference type="Proteomes" id="UP000281553"/>
    </source>
</evidence>
<evidence type="ECO:0000313" key="1">
    <source>
        <dbReference type="EMBL" id="VDN13334.1"/>
    </source>
</evidence>
<dbReference type="OrthoDB" id="6436989at2759"/>
<dbReference type="AlphaFoldDB" id="A0A3P7L9M5"/>
<protein>
    <recommendedName>
        <fullName evidence="3">Reverse transcriptase domain-containing protein</fullName>
    </recommendedName>
</protein>
<evidence type="ECO:0008006" key="3">
    <source>
        <dbReference type="Google" id="ProtNLM"/>
    </source>
</evidence>
<sequence length="118" mass="13436">MRELLLPRAPAEVLSYADNVTFFCRFHHIDQAAQLLSEFMPDVVNFFIHHRMTILAAKSSVTVFTLDPKEFNRHPAIFVNGASLSLVRKPKLLGVHFDPLFTFVYHVREVAGKVGHCT</sequence>
<name>A0A3P7L9M5_DIBLA</name>
<dbReference type="Proteomes" id="UP000281553">
    <property type="component" value="Unassembled WGS sequence"/>
</dbReference>
<organism evidence="1 2">
    <name type="scientific">Dibothriocephalus latus</name>
    <name type="common">Fish tapeworm</name>
    <name type="synonym">Diphyllobothrium latum</name>
    <dbReference type="NCBI Taxonomy" id="60516"/>
    <lineage>
        <taxon>Eukaryota</taxon>
        <taxon>Metazoa</taxon>
        <taxon>Spiralia</taxon>
        <taxon>Lophotrochozoa</taxon>
        <taxon>Platyhelminthes</taxon>
        <taxon>Cestoda</taxon>
        <taxon>Eucestoda</taxon>
        <taxon>Diphyllobothriidea</taxon>
        <taxon>Diphyllobothriidae</taxon>
        <taxon>Dibothriocephalus</taxon>
    </lineage>
</organism>
<reference evidence="1 2" key="1">
    <citation type="submission" date="2018-11" db="EMBL/GenBank/DDBJ databases">
        <authorList>
            <consortium name="Pathogen Informatics"/>
        </authorList>
    </citation>
    <scope>NUCLEOTIDE SEQUENCE [LARGE SCALE GENOMIC DNA]</scope>
</reference>
<proteinExistence type="predicted"/>